<sequence length="244" mass="27809">MAGVCLQHRKTYPLRFLVTCDIFCPTLAMDSNCEILEPQVLYFKAVPIGVESAQRLDPRREVYRLNLETCQGLQGLPSVVIIKKRKEDSHDGYQQEIENYERLRRLQGSVIPTFFGQGTFNDGPAIIISEVVGTTLRDIAYGDLQISSDELRHKLEIAMESIHCLGAEYLDQRLDNFILCKTGEIMIVDMEQVYFPPDLEVFKESVNYGGVGSLLYLFNDTRERKNQSTDCVYGRTCLQGSLLY</sequence>
<comment type="caution">
    <text evidence="1">The sequence shown here is derived from an EMBL/GenBank/DDBJ whole genome shotgun (WGS) entry which is preliminary data.</text>
</comment>
<evidence type="ECO:0000313" key="1">
    <source>
        <dbReference type="EMBL" id="CAG8405578.1"/>
    </source>
</evidence>
<dbReference type="AlphaFoldDB" id="A0A9W4JKJ8"/>
<protein>
    <recommendedName>
        <fullName evidence="3">Protein kinase domain-containing protein</fullName>
    </recommendedName>
</protein>
<dbReference type="SUPFAM" id="SSF56112">
    <property type="entry name" value="Protein kinase-like (PK-like)"/>
    <property type="match status" value="1"/>
</dbReference>
<organism evidence="1 2">
    <name type="scientific">Penicillium salamii</name>
    <dbReference type="NCBI Taxonomy" id="1612424"/>
    <lineage>
        <taxon>Eukaryota</taxon>
        <taxon>Fungi</taxon>
        <taxon>Dikarya</taxon>
        <taxon>Ascomycota</taxon>
        <taxon>Pezizomycotina</taxon>
        <taxon>Eurotiomycetes</taxon>
        <taxon>Eurotiomycetidae</taxon>
        <taxon>Eurotiales</taxon>
        <taxon>Aspergillaceae</taxon>
        <taxon>Penicillium</taxon>
    </lineage>
</organism>
<evidence type="ECO:0008006" key="3">
    <source>
        <dbReference type="Google" id="ProtNLM"/>
    </source>
</evidence>
<dbReference type="EMBL" id="CAJVPA010000211">
    <property type="protein sequence ID" value="CAG8405578.1"/>
    <property type="molecule type" value="Genomic_DNA"/>
</dbReference>
<name>A0A9W4JKJ8_9EURO</name>
<dbReference type="OrthoDB" id="2942798at2759"/>
<evidence type="ECO:0000313" key="2">
    <source>
        <dbReference type="Proteomes" id="UP001152646"/>
    </source>
</evidence>
<gene>
    <name evidence="1" type="ORF">PSALAMII_LOCUS8608</name>
</gene>
<dbReference type="InterPro" id="IPR011009">
    <property type="entry name" value="Kinase-like_dom_sf"/>
</dbReference>
<reference evidence="1" key="1">
    <citation type="submission" date="2021-07" db="EMBL/GenBank/DDBJ databases">
        <authorList>
            <person name="Branca A.L. A."/>
        </authorList>
    </citation>
    <scope>NUCLEOTIDE SEQUENCE</scope>
</reference>
<dbReference type="Proteomes" id="UP001152646">
    <property type="component" value="Unassembled WGS sequence"/>
</dbReference>
<proteinExistence type="predicted"/>
<accession>A0A9W4JKJ8</accession>